<keyword evidence="2" id="KW-1185">Reference proteome</keyword>
<evidence type="ECO:0000313" key="1">
    <source>
        <dbReference type="EMBL" id="EZA49055.1"/>
    </source>
</evidence>
<dbReference type="EMBL" id="KK107549">
    <property type="protein sequence ID" value="EZA49055.1"/>
    <property type="molecule type" value="Genomic_DNA"/>
</dbReference>
<dbReference type="Proteomes" id="UP000053097">
    <property type="component" value="Unassembled WGS sequence"/>
</dbReference>
<accession>A0A026VZF1</accession>
<name>A0A026VZF1_OOCBI</name>
<dbReference type="AlphaFoldDB" id="A0A026VZF1"/>
<organism evidence="1 2">
    <name type="scientific">Ooceraea biroi</name>
    <name type="common">Clonal raider ant</name>
    <name type="synonym">Cerapachys biroi</name>
    <dbReference type="NCBI Taxonomy" id="2015173"/>
    <lineage>
        <taxon>Eukaryota</taxon>
        <taxon>Metazoa</taxon>
        <taxon>Ecdysozoa</taxon>
        <taxon>Arthropoda</taxon>
        <taxon>Hexapoda</taxon>
        <taxon>Insecta</taxon>
        <taxon>Pterygota</taxon>
        <taxon>Neoptera</taxon>
        <taxon>Endopterygota</taxon>
        <taxon>Hymenoptera</taxon>
        <taxon>Apocrita</taxon>
        <taxon>Aculeata</taxon>
        <taxon>Formicoidea</taxon>
        <taxon>Formicidae</taxon>
        <taxon>Dorylinae</taxon>
        <taxon>Ooceraea</taxon>
    </lineage>
</organism>
<protein>
    <submittedName>
        <fullName evidence="1">Uncharacterized protein</fullName>
    </submittedName>
</protein>
<proteinExistence type="predicted"/>
<sequence>MQSEFPIRGELFTASLVKKFLATNVRAEFFIKISPPRPLPPRPTPPVAEKFHTGTYGIGRNPHGSKYISMGFPSDLIRSYPVTLSILSSLIRDHSRGRGTLPPKSAASQPSFLRKLYSFAYSRPVTCPKRVERKGLTRVSIFDP</sequence>
<gene>
    <name evidence="1" type="ORF">X777_12658</name>
</gene>
<reference evidence="1 2" key="1">
    <citation type="journal article" date="2014" name="Curr. Biol.">
        <title>The genome of the clonal raider ant Cerapachys biroi.</title>
        <authorList>
            <person name="Oxley P.R."/>
            <person name="Ji L."/>
            <person name="Fetter-Pruneda I."/>
            <person name="McKenzie S.K."/>
            <person name="Li C."/>
            <person name="Hu H."/>
            <person name="Zhang G."/>
            <person name="Kronauer D.J."/>
        </authorList>
    </citation>
    <scope>NUCLEOTIDE SEQUENCE [LARGE SCALE GENOMIC DNA]</scope>
</reference>
<evidence type="ECO:0000313" key="2">
    <source>
        <dbReference type="Proteomes" id="UP000053097"/>
    </source>
</evidence>